<comment type="pathway">
    <text evidence="7">Carbohydrate biosynthesis; gluconeogenesis.</text>
</comment>
<gene>
    <name evidence="7" type="primary">pgi</name>
    <name evidence="8" type="ORF">EYG76_03250</name>
</gene>
<evidence type="ECO:0000256" key="6">
    <source>
        <dbReference type="ARBA" id="ARBA00029321"/>
    </source>
</evidence>
<keyword evidence="7" id="KW-0963">Cytoplasm</keyword>
<dbReference type="GO" id="GO:0005829">
    <property type="term" value="C:cytosol"/>
    <property type="evidence" value="ECO:0007669"/>
    <property type="project" value="TreeGrafter"/>
</dbReference>
<organism evidence="8 9">
    <name type="scientific">Methanothermococcus okinawensis</name>
    <dbReference type="NCBI Taxonomy" id="155863"/>
    <lineage>
        <taxon>Archaea</taxon>
        <taxon>Methanobacteriati</taxon>
        <taxon>Methanobacteriota</taxon>
        <taxon>Methanomada group</taxon>
        <taxon>Methanococci</taxon>
        <taxon>Methanococcales</taxon>
        <taxon>Methanococcaceae</taxon>
        <taxon>Methanothermococcus</taxon>
    </lineage>
</organism>
<dbReference type="GO" id="GO:0051156">
    <property type="term" value="P:glucose 6-phosphate metabolic process"/>
    <property type="evidence" value="ECO:0007669"/>
    <property type="project" value="TreeGrafter"/>
</dbReference>
<dbReference type="PANTHER" id="PTHR11469">
    <property type="entry name" value="GLUCOSE-6-PHOSPHATE ISOMERASE"/>
    <property type="match status" value="1"/>
</dbReference>
<dbReference type="Pfam" id="PF00342">
    <property type="entry name" value="PGI"/>
    <property type="match status" value="1"/>
</dbReference>
<evidence type="ECO:0000256" key="2">
    <source>
        <dbReference type="ARBA" id="ARBA00006604"/>
    </source>
</evidence>
<evidence type="ECO:0000256" key="4">
    <source>
        <dbReference type="ARBA" id="ARBA00023152"/>
    </source>
</evidence>
<dbReference type="HAMAP" id="MF_00473">
    <property type="entry name" value="G6P_isomerase"/>
    <property type="match status" value="1"/>
</dbReference>
<keyword evidence="4 7" id="KW-0324">Glycolysis</keyword>
<dbReference type="GO" id="GO:0006096">
    <property type="term" value="P:glycolytic process"/>
    <property type="evidence" value="ECO:0007669"/>
    <property type="project" value="UniProtKB-UniRule"/>
</dbReference>
<dbReference type="PROSITE" id="PS00174">
    <property type="entry name" value="P_GLUCOSE_ISOMERASE_2"/>
    <property type="match status" value="1"/>
</dbReference>
<proteinExistence type="inferred from homology"/>
<evidence type="ECO:0000256" key="7">
    <source>
        <dbReference type="HAMAP-Rule" id="MF_00473"/>
    </source>
</evidence>
<dbReference type="Proteomes" id="UP000605144">
    <property type="component" value="Unassembled WGS sequence"/>
</dbReference>
<dbReference type="InterPro" id="IPR018189">
    <property type="entry name" value="Phosphoglucose_isomerase_CS"/>
</dbReference>
<keyword evidence="3 7" id="KW-0312">Gluconeogenesis</keyword>
<dbReference type="GO" id="GO:0006094">
    <property type="term" value="P:gluconeogenesis"/>
    <property type="evidence" value="ECO:0007669"/>
    <property type="project" value="UniProtKB-UniRule"/>
</dbReference>
<evidence type="ECO:0000256" key="1">
    <source>
        <dbReference type="ARBA" id="ARBA00004926"/>
    </source>
</evidence>
<feature type="active site" description="Proton donor" evidence="7">
    <location>
        <position position="279"/>
    </location>
</feature>
<evidence type="ECO:0000256" key="5">
    <source>
        <dbReference type="ARBA" id="ARBA00023235"/>
    </source>
</evidence>
<reference evidence="8" key="1">
    <citation type="journal article" date="2020" name="ISME J.">
        <title>Gammaproteobacteria mediating utilization of methyl-, sulfur- and petroleum organic compounds in deep ocean hydrothermal plumes.</title>
        <authorList>
            <person name="Zhou Z."/>
            <person name="Liu Y."/>
            <person name="Pan J."/>
            <person name="Cron B.R."/>
            <person name="Toner B.M."/>
            <person name="Anantharaman K."/>
            <person name="Breier J.A."/>
            <person name="Dick G.J."/>
            <person name="Li M."/>
        </authorList>
    </citation>
    <scope>NUCLEOTIDE SEQUENCE</scope>
    <source>
        <strain evidence="8">SZUA-1385</strain>
    </source>
</reference>
<dbReference type="PROSITE" id="PS51463">
    <property type="entry name" value="P_GLUCOSE_ISOMERASE_3"/>
    <property type="match status" value="1"/>
</dbReference>
<dbReference type="UniPathway" id="UPA00109">
    <property type="reaction ID" value="UER00181"/>
</dbReference>
<dbReference type="InterPro" id="IPR035476">
    <property type="entry name" value="SIS_PGI_1"/>
</dbReference>
<dbReference type="EC" id="5.3.1.9" evidence="7"/>
<dbReference type="UniPathway" id="UPA00138"/>
<dbReference type="InterPro" id="IPR035482">
    <property type="entry name" value="SIS_PGI_2"/>
</dbReference>
<comment type="function">
    <text evidence="7">Catalyzes the reversible isomerization of glucose-6-phosphate to fructose-6-phosphate.</text>
</comment>
<dbReference type="InterPro" id="IPR053509">
    <property type="entry name" value="GPI"/>
</dbReference>
<evidence type="ECO:0000313" key="9">
    <source>
        <dbReference type="Proteomes" id="UP000605144"/>
    </source>
</evidence>
<accession>A0A833DQD5</accession>
<dbReference type="CDD" id="cd05015">
    <property type="entry name" value="SIS_PGI_1"/>
    <property type="match status" value="1"/>
</dbReference>
<comment type="pathway">
    <text evidence="1 7">Carbohydrate degradation; glycolysis; D-glyceraldehyde 3-phosphate and glycerone phosphate from D-glucose: step 2/4.</text>
</comment>
<evidence type="ECO:0000256" key="3">
    <source>
        <dbReference type="ARBA" id="ARBA00022432"/>
    </source>
</evidence>
<dbReference type="InterPro" id="IPR001672">
    <property type="entry name" value="G6P_Isomerase"/>
</dbReference>
<comment type="subcellular location">
    <subcellularLocation>
        <location evidence="7">Cytoplasm</location>
    </subcellularLocation>
</comment>
<keyword evidence="5 7" id="KW-0413">Isomerase</keyword>
<dbReference type="GO" id="GO:0048029">
    <property type="term" value="F:monosaccharide binding"/>
    <property type="evidence" value="ECO:0007669"/>
    <property type="project" value="TreeGrafter"/>
</dbReference>
<feature type="active site" evidence="7">
    <location>
        <position position="408"/>
    </location>
</feature>
<comment type="catalytic activity">
    <reaction evidence="6 7">
        <text>alpha-D-glucose 6-phosphate = beta-D-fructose 6-phosphate</text>
        <dbReference type="Rhea" id="RHEA:11816"/>
        <dbReference type="ChEBI" id="CHEBI:57634"/>
        <dbReference type="ChEBI" id="CHEBI:58225"/>
        <dbReference type="EC" id="5.3.1.9"/>
    </reaction>
</comment>
<dbReference type="PANTHER" id="PTHR11469:SF1">
    <property type="entry name" value="GLUCOSE-6-PHOSPHATE ISOMERASE"/>
    <property type="match status" value="1"/>
</dbReference>
<dbReference type="InterPro" id="IPR046348">
    <property type="entry name" value="SIS_dom_sf"/>
</dbReference>
<feature type="active site" evidence="7">
    <location>
        <position position="300"/>
    </location>
</feature>
<dbReference type="NCBIfam" id="NF040629">
    <property type="entry name" value="PGI_Meth"/>
    <property type="match status" value="1"/>
</dbReference>
<evidence type="ECO:0000313" key="8">
    <source>
        <dbReference type="EMBL" id="HIP17304.1"/>
    </source>
</evidence>
<dbReference type="Gene3D" id="3.40.50.10490">
    <property type="entry name" value="Glucose-6-phosphate isomerase like protein, domain 1"/>
    <property type="match status" value="2"/>
</dbReference>
<name>A0A833DQD5_9EURY</name>
<dbReference type="GO" id="GO:0004347">
    <property type="term" value="F:glucose-6-phosphate isomerase activity"/>
    <property type="evidence" value="ECO:0007669"/>
    <property type="project" value="UniProtKB-UniRule"/>
</dbReference>
<dbReference type="CDD" id="cd05016">
    <property type="entry name" value="SIS_PGI_2"/>
    <property type="match status" value="1"/>
</dbReference>
<dbReference type="SUPFAM" id="SSF53697">
    <property type="entry name" value="SIS domain"/>
    <property type="match status" value="1"/>
</dbReference>
<protein>
    <recommendedName>
        <fullName evidence="7">Probable glucose-6-phosphate isomerase</fullName>
        <shortName evidence="7">GPI</shortName>
        <ecNumber evidence="7">5.3.1.9</ecNumber>
    </recommendedName>
    <alternativeName>
        <fullName evidence="7">Phosphoglucose isomerase</fullName>
        <shortName evidence="7">PGI</shortName>
    </alternativeName>
    <alternativeName>
        <fullName evidence="7">Phosphohexose isomerase</fullName>
        <shortName evidence="7">PHI</shortName>
    </alternativeName>
</protein>
<dbReference type="AlphaFoldDB" id="A0A833DQD5"/>
<comment type="caution">
    <text evidence="8">The sequence shown here is derived from an EMBL/GenBank/DDBJ whole genome shotgun (WGS) entry which is preliminary data.</text>
</comment>
<comment type="similarity">
    <text evidence="2 7">Belongs to the GPI family.</text>
</comment>
<dbReference type="EMBL" id="DQSV01000063">
    <property type="protein sequence ID" value="HIP17304.1"/>
    <property type="molecule type" value="Genomic_DNA"/>
</dbReference>
<sequence>MTNYFDYTNTTEEKIGIKGVSLKDIEVMEDTINRAYNGVINKYKNKELGFMDIIYDENLNKYYDLSKYYTDYEYIVVIGMGGSILGTQMVYEGINGMYSNEINSNTKKVYFLDNSDPEKLYGILKIVDLKKTLLFIVSKSGNTVETLANFFIIKEKMDKLGCNNNTIIISSGGILKDIAEKEGYMLFDVPENVEGRFSVLSSVGLAPMSCMGIDIMGLIKGARDMDKLCKNEDVFKNPALMYALIHYIFLNRGKNISVLMPYIERLHKFGMWYRQLWAESLGKDGKGQTPIISTGAKDQHSQLQLYLDGPKDKIITFLNVEKFKEDFIIKCPNHYLDNHKLSKLINFEQLGTEEALTSKGIPNTSIVLEELNEYSLGKLIYMYEMGTAFMGEMIRINAFNQPAVEEGKKITRKLLEGKSIENMVKNKPNEKYLIEI</sequence>
<dbReference type="GO" id="GO:0097367">
    <property type="term" value="F:carbohydrate derivative binding"/>
    <property type="evidence" value="ECO:0007669"/>
    <property type="project" value="InterPro"/>
</dbReference>
<dbReference type="PRINTS" id="PR00662">
    <property type="entry name" value="G6PISOMERASE"/>
</dbReference>